<dbReference type="Proteomes" id="UP000176299">
    <property type="component" value="Unassembled WGS sequence"/>
</dbReference>
<organism evidence="3 4">
    <name type="scientific">Candidatus Woykebacteria bacterium GWA1_44_8</name>
    <dbReference type="NCBI Taxonomy" id="1802591"/>
    <lineage>
        <taxon>Bacteria</taxon>
        <taxon>Candidatus Woykeibacteriota</taxon>
    </lineage>
</organism>
<keyword evidence="1" id="KW-0812">Transmembrane</keyword>
<dbReference type="InterPro" id="IPR043993">
    <property type="entry name" value="T4SS_pilin"/>
</dbReference>
<dbReference type="AlphaFoldDB" id="A0A1G1W1E9"/>
<feature type="transmembrane region" description="Helical" evidence="1">
    <location>
        <begin position="312"/>
        <end position="331"/>
    </location>
</feature>
<feature type="chain" id="PRO_5009581092" evidence="2">
    <location>
        <begin position="34"/>
        <end position="384"/>
    </location>
</feature>
<accession>A0A1G1W1E9</accession>
<sequence length="384" mass="42258">MLKILPKFKFFFLAASLFSALLLCLVVFTPVKADDPTVTPTDGRKEDGNYIIDDNTPAVEIVFSGLSAGQKYTICFETDSDLCKSSPTPDVKKRENVEPVGGKIQLTVCGDEGDRVKEDCDQTDGDWFHAEKTYKVHLMDKDTKYVLDTASFYVGHWYPDLTFSPEKPTPNDPWNVTLTGHRYGDRGGEGCRFKYDLDLYINGNHSDDMDKNNIKPEQDISLKDTDSKTHTVNTQQEGSHMLDITDDCNHFVLYRIRIEVKTGGGSHSIVKTTDTANVKDFVPKIQPDKPVPDQFMTPIGPVKTTPQGLAKFAVNVGVGIAGGIAFLLMVFGSYRLIFAGGDPEAVQQGRQIITAAIAGLIVIAFSVYILNLIGVAIFGLKIGT</sequence>
<protein>
    <submittedName>
        <fullName evidence="3">Uncharacterized protein</fullName>
    </submittedName>
</protein>
<keyword evidence="1" id="KW-1133">Transmembrane helix</keyword>
<feature type="transmembrane region" description="Helical" evidence="1">
    <location>
        <begin position="352"/>
        <end position="380"/>
    </location>
</feature>
<evidence type="ECO:0000313" key="3">
    <source>
        <dbReference type="EMBL" id="OGY21508.1"/>
    </source>
</evidence>
<name>A0A1G1W1E9_9BACT</name>
<feature type="signal peptide" evidence="2">
    <location>
        <begin position="1"/>
        <end position="33"/>
    </location>
</feature>
<evidence type="ECO:0000256" key="2">
    <source>
        <dbReference type="SAM" id="SignalP"/>
    </source>
</evidence>
<dbReference type="EMBL" id="MHCN01000013">
    <property type="protein sequence ID" value="OGY21508.1"/>
    <property type="molecule type" value="Genomic_DNA"/>
</dbReference>
<dbReference type="STRING" id="1802591.A2113_02020"/>
<keyword evidence="1" id="KW-0472">Membrane</keyword>
<dbReference type="Pfam" id="PF18895">
    <property type="entry name" value="T4SS_pilin"/>
    <property type="match status" value="1"/>
</dbReference>
<comment type="caution">
    <text evidence="3">The sequence shown here is derived from an EMBL/GenBank/DDBJ whole genome shotgun (WGS) entry which is preliminary data.</text>
</comment>
<reference evidence="3 4" key="1">
    <citation type="journal article" date="2016" name="Nat. Commun.">
        <title>Thousands of microbial genomes shed light on interconnected biogeochemical processes in an aquifer system.</title>
        <authorList>
            <person name="Anantharaman K."/>
            <person name="Brown C.T."/>
            <person name="Hug L.A."/>
            <person name="Sharon I."/>
            <person name="Castelle C.J."/>
            <person name="Probst A.J."/>
            <person name="Thomas B.C."/>
            <person name="Singh A."/>
            <person name="Wilkins M.J."/>
            <person name="Karaoz U."/>
            <person name="Brodie E.L."/>
            <person name="Williams K.H."/>
            <person name="Hubbard S.S."/>
            <person name="Banfield J.F."/>
        </authorList>
    </citation>
    <scope>NUCLEOTIDE SEQUENCE [LARGE SCALE GENOMIC DNA]</scope>
</reference>
<gene>
    <name evidence="3" type="ORF">A2113_02020</name>
</gene>
<evidence type="ECO:0000313" key="4">
    <source>
        <dbReference type="Proteomes" id="UP000176299"/>
    </source>
</evidence>
<proteinExistence type="predicted"/>
<evidence type="ECO:0000256" key="1">
    <source>
        <dbReference type="SAM" id="Phobius"/>
    </source>
</evidence>
<keyword evidence="2" id="KW-0732">Signal</keyword>